<dbReference type="CDD" id="cd07043">
    <property type="entry name" value="STAS_anti-anti-sigma_factors"/>
    <property type="match status" value="1"/>
</dbReference>
<dbReference type="Gene3D" id="3.30.750.24">
    <property type="entry name" value="STAS domain"/>
    <property type="match status" value="1"/>
</dbReference>
<dbReference type="InterPro" id="IPR002645">
    <property type="entry name" value="STAS_dom"/>
</dbReference>
<dbReference type="Proteomes" id="UP001143480">
    <property type="component" value="Unassembled WGS sequence"/>
</dbReference>
<evidence type="ECO:0000259" key="1">
    <source>
        <dbReference type="PROSITE" id="PS50801"/>
    </source>
</evidence>
<organism evidence="2 3">
    <name type="scientific">Dactylosporangium matsuzakiense</name>
    <dbReference type="NCBI Taxonomy" id="53360"/>
    <lineage>
        <taxon>Bacteria</taxon>
        <taxon>Bacillati</taxon>
        <taxon>Actinomycetota</taxon>
        <taxon>Actinomycetes</taxon>
        <taxon>Micromonosporales</taxon>
        <taxon>Micromonosporaceae</taxon>
        <taxon>Dactylosporangium</taxon>
    </lineage>
</organism>
<dbReference type="AlphaFoldDB" id="A0A9W6NKK6"/>
<evidence type="ECO:0000313" key="2">
    <source>
        <dbReference type="EMBL" id="GLK99906.1"/>
    </source>
</evidence>
<evidence type="ECO:0000313" key="3">
    <source>
        <dbReference type="Proteomes" id="UP001143480"/>
    </source>
</evidence>
<dbReference type="RefSeq" id="WP_261959798.1">
    <property type="nucleotide sequence ID" value="NZ_BAAAXA010000001.1"/>
</dbReference>
<reference evidence="2" key="1">
    <citation type="journal article" date="2014" name="Int. J. Syst. Evol. Microbiol.">
        <title>Complete genome sequence of Corynebacterium casei LMG S-19264T (=DSM 44701T), isolated from a smear-ripened cheese.</title>
        <authorList>
            <consortium name="US DOE Joint Genome Institute (JGI-PGF)"/>
            <person name="Walter F."/>
            <person name="Albersmeier A."/>
            <person name="Kalinowski J."/>
            <person name="Ruckert C."/>
        </authorList>
    </citation>
    <scope>NUCLEOTIDE SEQUENCE</scope>
    <source>
        <strain evidence="2">VKM Ac-1321</strain>
    </source>
</reference>
<dbReference type="Pfam" id="PF01740">
    <property type="entry name" value="STAS"/>
    <property type="match status" value="1"/>
</dbReference>
<sequence>MTALLGRDGSDFSLVCDACGWVIGNLEASTGDWRTAWDLFVLDGWSGSELAVGPHGCGRCGPPPSLDGIVARSLDGIVARSLDAPSLRPAGRAVRRMVLQLLSDVRVIYLHGELVCADDARLYDLLSGDPGRFVHVMVDVTRVGRLSSATLDVLVRAAQRAALDGGRTCLVGAGPVVTRSLRMLCLDDILPVHPEHVVALEWLRSGRSVTC</sequence>
<feature type="domain" description="STAS" evidence="1">
    <location>
        <begin position="95"/>
        <end position="190"/>
    </location>
</feature>
<reference evidence="2" key="2">
    <citation type="submission" date="2023-01" db="EMBL/GenBank/DDBJ databases">
        <authorList>
            <person name="Sun Q."/>
            <person name="Evtushenko L."/>
        </authorList>
    </citation>
    <scope>NUCLEOTIDE SEQUENCE</scope>
    <source>
        <strain evidence="2">VKM Ac-1321</strain>
    </source>
</reference>
<dbReference type="EMBL" id="BSFP01000005">
    <property type="protein sequence ID" value="GLK99906.1"/>
    <property type="molecule type" value="Genomic_DNA"/>
</dbReference>
<keyword evidence="3" id="KW-1185">Reference proteome</keyword>
<comment type="caution">
    <text evidence="2">The sequence shown here is derived from an EMBL/GenBank/DDBJ whole genome shotgun (WGS) entry which is preliminary data.</text>
</comment>
<accession>A0A9W6NKK6</accession>
<proteinExistence type="predicted"/>
<dbReference type="SUPFAM" id="SSF52091">
    <property type="entry name" value="SpoIIaa-like"/>
    <property type="match status" value="1"/>
</dbReference>
<name>A0A9W6NKK6_9ACTN</name>
<gene>
    <name evidence="2" type="ORF">GCM10017581_016470</name>
</gene>
<protein>
    <recommendedName>
        <fullName evidence="1">STAS domain-containing protein</fullName>
    </recommendedName>
</protein>
<dbReference type="InterPro" id="IPR036513">
    <property type="entry name" value="STAS_dom_sf"/>
</dbReference>
<dbReference type="PROSITE" id="PS50801">
    <property type="entry name" value="STAS"/>
    <property type="match status" value="1"/>
</dbReference>